<comment type="caution">
    <text evidence="2">The sequence shown here is derived from an EMBL/GenBank/DDBJ whole genome shotgun (WGS) entry which is preliminary data.</text>
</comment>
<dbReference type="EMBL" id="LLXJ01005529">
    <property type="protein sequence ID" value="PKB94809.1"/>
    <property type="molecule type" value="Genomic_DNA"/>
</dbReference>
<reference evidence="3 4" key="3">
    <citation type="submission" date="2017-10" db="EMBL/GenBank/DDBJ databases">
        <title>Extensive intraspecific genome diversity in a model arbuscular mycorrhizal fungus.</title>
        <authorList>
            <person name="Chen E.C.H."/>
            <person name="Morin E."/>
            <person name="Baudet D."/>
            <person name="Noel J."/>
            <person name="Ndikumana S."/>
            <person name="Charron P."/>
            <person name="St-Onge C."/>
            <person name="Giorgi J."/>
            <person name="Grigoriev I.V."/>
            <person name="Roux C."/>
            <person name="Martin F.M."/>
            <person name="Corradi N."/>
        </authorList>
    </citation>
    <scope>NUCLEOTIDE SEQUENCE [LARGE SCALE GENOMIC DNA]</scope>
    <source>
        <strain evidence="3 4">A1</strain>
    </source>
</reference>
<organism evidence="2 5">
    <name type="scientific">Rhizophagus irregularis</name>
    <dbReference type="NCBI Taxonomy" id="588596"/>
    <lineage>
        <taxon>Eukaryota</taxon>
        <taxon>Fungi</taxon>
        <taxon>Fungi incertae sedis</taxon>
        <taxon>Mucoromycota</taxon>
        <taxon>Glomeromycotina</taxon>
        <taxon>Glomeromycetes</taxon>
        <taxon>Glomerales</taxon>
        <taxon>Glomeraceae</taxon>
        <taxon>Rhizophagus</taxon>
    </lineage>
</organism>
<sequence>STPRSLPNTITPCQGCDQHFNYYVGDLRPKCILQIKHQDLLLVETLSKQKKLNLTNINNRNVNSFQLLKYSHPSYRISAYNDYLIQQKKIPLCIDLPIALPTPNRRHNHNNHLISSLITQEPIISDLNNLALTLSYFSMLKFYTDGSYQSINTDNESPMGYGWIVANHLNDNIFYSGSLKFFPSSTKAKTMAILTALIVCPPKCIIEIYTNSQAAIDAFHKSKNLHSISPRRFNKINNNILWSAIHYIINKLSLKVALLKVKAHSGDHYNDCADALAKAGRLILTPTTINHDHLPSQTLTLEWNKEIPLDKDVRKCVGTILNYKRIENHIQHSSLSFIKNATRNNLIDWSLSSKWFNFNGRNDSTNEKHTKDLKWKIRCSTLSLPTLDILNRNYPLLIKDNTTCLFCKSEPESNHHLWTCKDTRDIIKQCFVTMGNNLIDLLNRNADKLSLLINDSVKFSKTFRWAYRDEEIHPTAILLLKSFITNDIVGIFRSHFNTQKSIMILLLPFIHECSILFKMNIWKKRNEKWKVQRDLLGLSKKSFKEYHQTFHNNSSSQSSSRNRQRII</sequence>
<feature type="non-terminal residue" evidence="2">
    <location>
        <position position="1"/>
    </location>
</feature>
<dbReference type="VEuPathDB" id="FungiDB:RhiirA1_474447"/>
<protein>
    <recommendedName>
        <fullName evidence="1">RNase H type-1 domain-containing protein</fullName>
    </recommendedName>
</protein>
<evidence type="ECO:0000313" key="4">
    <source>
        <dbReference type="Proteomes" id="UP000232688"/>
    </source>
</evidence>
<dbReference type="Proteomes" id="UP000232722">
    <property type="component" value="Unassembled WGS sequence"/>
</dbReference>
<evidence type="ECO:0000313" key="3">
    <source>
        <dbReference type="EMBL" id="PKC56133.1"/>
    </source>
</evidence>
<name>A0A2I1FKV7_9GLOM</name>
<dbReference type="PROSITE" id="PS50879">
    <property type="entry name" value="RNASE_H_1"/>
    <property type="match status" value="1"/>
</dbReference>
<accession>A0A2I1FKV7</accession>
<reference evidence="3 4" key="4">
    <citation type="submission" date="2017-10" db="EMBL/GenBank/DDBJ databases">
        <title>Genome analyses suggest a sexual origin of heterokaryosis in a supposedly ancient asexual fungus.</title>
        <authorList>
            <person name="Corradi N."/>
            <person name="Sedzielewska K."/>
            <person name="Noel J."/>
            <person name="Charron P."/>
            <person name="Farinelli L."/>
            <person name="Marton T."/>
            <person name="Kruger M."/>
            <person name="Pelin A."/>
            <person name="Brachmann A."/>
            <person name="Corradi N."/>
        </authorList>
    </citation>
    <scope>NUCLEOTIDE SEQUENCE [LARGE SCALE GENOMIC DNA]</scope>
    <source>
        <strain evidence="3 4">A1</strain>
    </source>
</reference>
<proteinExistence type="predicted"/>
<dbReference type="Proteomes" id="UP000232688">
    <property type="component" value="Unassembled WGS sequence"/>
</dbReference>
<dbReference type="AlphaFoldDB" id="A0A2I1FKV7"/>
<dbReference type="InterPro" id="IPR012337">
    <property type="entry name" value="RNaseH-like_sf"/>
</dbReference>
<gene>
    <name evidence="3" type="ORF">RhiirA1_474447</name>
    <name evidence="2" type="ORF">RhiirA5_437998</name>
</gene>
<reference evidence="2 5" key="2">
    <citation type="submission" date="2017-09" db="EMBL/GenBank/DDBJ databases">
        <title>Extensive intraspecific genome diversity in a model arbuscular mycorrhizal fungus.</title>
        <authorList>
            <person name="Chen E.C."/>
            <person name="Morin E."/>
            <person name="Beaudet D."/>
            <person name="Noel J."/>
            <person name="Ndikumana S."/>
            <person name="Charron P."/>
            <person name="St-Onge C."/>
            <person name="Giorgi J."/>
            <person name="Grigoriev I.V."/>
            <person name="Roux C."/>
            <person name="Martin F.M."/>
            <person name="Corradi N."/>
        </authorList>
    </citation>
    <scope>NUCLEOTIDE SEQUENCE [LARGE SCALE GENOMIC DNA]</scope>
    <source>
        <strain evidence="2 5">A5</strain>
    </source>
</reference>
<reference evidence="2 5" key="1">
    <citation type="submission" date="2016-04" db="EMBL/GenBank/DDBJ databases">
        <title>Genome analyses suggest a sexual origin of heterokaryosis in a supposedly ancient asexual fungus.</title>
        <authorList>
            <person name="Ropars J."/>
            <person name="Sedzielewska K."/>
            <person name="Noel J."/>
            <person name="Charron P."/>
            <person name="Farinelli L."/>
            <person name="Marton T."/>
            <person name="Kruger M."/>
            <person name="Pelin A."/>
            <person name="Brachmann A."/>
            <person name="Corradi N."/>
        </authorList>
    </citation>
    <scope>NUCLEOTIDE SEQUENCE [LARGE SCALE GENOMIC DNA]</scope>
    <source>
        <strain evidence="2 5">A5</strain>
    </source>
</reference>
<evidence type="ECO:0000313" key="5">
    <source>
        <dbReference type="Proteomes" id="UP000232722"/>
    </source>
</evidence>
<dbReference type="Gene3D" id="3.30.420.10">
    <property type="entry name" value="Ribonuclease H-like superfamily/Ribonuclease H"/>
    <property type="match status" value="1"/>
</dbReference>
<dbReference type="OrthoDB" id="2428765at2759"/>
<dbReference type="VEuPathDB" id="FungiDB:FUN_011800"/>
<dbReference type="InterPro" id="IPR036397">
    <property type="entry name" value="RNaseH_sf"/>
</dbReference>
<dbReference type="InterPro" id="IPR002156">
    <property type="entry name" value="RNaseH_domain"/>
</dbReference>
<dbReference type="GO" id="GO:0004523">
    <property type="term" value="F:RNA-DNA hybrid ribonuclease activity"/>
    <property type="evidence" value="ECO:0007669"/>
    <property type="project" value="InterPro"/>
</dbReference>
<dbReference type="VEuPathDB" id="FungiDB:RhiirFUN_007977"/>
<dbReference type="GO" id="GO:0003676">
    <property type="term" value="F:nucleic acid binding"/>
    <property type="evidence" value="ECO:0007669"/>
    <property type="project" value="InterPro"/>
</dbReference>
<evidence type="ECO:0000313" key="2">
    <source>
        <dbReference type="EMBL" id="PKB94809.1"/>
    </source>
</evidence>
<feature type="domain" description="RNase H type-1" evidence="1">
    <location>
        <begin position="136"/>
        <end position="282"/>
    </location>
</feature>
<dbReference type="EMBL" id="LLXH01002257">
    <property type="protein sequence ID" value="PKC56133.1"/>
    <property type="molecule type" value="Genomic_DNA"/>
</dbReference>
<dbReference type="VEuPathDB" id="FungiDB:RhiirFUN_024151"/>
<evidence type="ECO:0000259" key="1">
    <source>
        <dbReference type="PROSITE" id="PS50879"/>
    </source>
</evidence>
<dbReference type="SUPFAM" id="SSF53098">
    <property type="entry name" value="Ribonuclease H-like"/>
    <property type="match status" value="1"/>
</dbReference>